<sequence>MPNRQYVTITHYKEREFYFLNHAIQTEDGFIAKEIEQFHESDKDKFIERIRFLQSQYSNTQIASISLSINQVVSDKEDKNKVSAKIFNNNFVIQDKMDIGNIPTTLYFSPFTILYEEYKKKLDNKLTLLIGYFDRKLYMMFATEDKIHQSWVIGTRGLSEKQIAIRVYKSTKAYYKISFKFADHIEILLSDDSPKLLKVLREELSLTILPTQNSIHNLLHHMAGEQNRASSSYIRSSLSAGYTSIANDLQNDNILTKNPIETKHNLENLKLNDFSTESSVKTDISFFNKLKLFFSNKDSSASKVKITLLAFVPFLFIVGLGGYYTLESKKEVHHIQTLESQIYAQTNHALLANTTKNIFSSMGKNAELKNALISNSMINLKGIVWGIEPLRKSLEELYPNGKLSLHPLEDFTTEFSFKSKV</sequence>
<name>A0A1W1CC45_9ZZZZ</name>
<dbReference type="EMBL" id="FPHN01000153">
    <property type="protein sequence ID" value="SFV63356.1"/>
    <property type="molecule type" value="Genomic_DNA"/>
</dbReference>
<keyword evidence="1" id="KW-0812">Transmembrane</keyword>
<evidence type="ECO:0000256" key="1">
    <source>
        <dbReference type="SAM" id="Phobius"/>
    </source>
</evidence>
<evidence type="ECO:0000313" key="2">
    <source>
        <dbReference type="EMBL" id="SFV63356.1"/>
    </source>
</evidence>
<keyword evidence="1" id="KW-1133">Transmembrane helix</keyword>
<accession>A0A1W1CC45</accession>
<keyword evidence="1" id="KW-0472">Membrane</keyword>
<gene>
    <name evidence="2" type="ORF">MNB_SV-14-750</name>
</gene>
<feature type="transmembrane region" description="Helical" evidence="1">
    <location>
        <begin position="306"/>
        <end position="326"/>
    </location>
</feature>
<dbReference type="AlphaFoldDB" id="A0A1W1CC45"/>
<protein>
    <submittedName>
        <fullName evidence="2">Uncharacterized protein</fullName>
    </submittedName>
</protein>
<reference evidence="2" key="1">
    <citation type="submission" date="2016-10" db="EMBL/GenBank/DDBJ databases">
        <authorList>
            <person name="de Groot N.N."/>
        </authorList>
    </citation>
    <scope>NUCLEOTIDE SEQUENCE</scope>
</reference>
<organism evidence="2">
    <name type="scientific">hydrothermal vent metagenome</name>
    <dbReference type="NCBI Taxonomy" id="652676"/>
    <lineage>
        <taxon>unclassified sequences</taxon>
        <taxon>metagenomes</taxon>
        <taxon>ecological metagenomes</taxon>
    </lineage>
</organism>
<proteinExistence type="predicted"/>